<name>A0A829GNI0_LACPA</name>
<evidence type="ECO:0000313" key="2">
    <source>
        <dbReference type="Proteomes" id="UP000014264"/>
    </source>
</evidence>
<organism evidence="1 2">
    <name type="scientific">Lacticaseibacillus paracasei subsp. paracasei Lpp14</name>
    <dbReference type="NCBI Taxonomy" id="1256204"/>
    <lineage>
        <taxon>Bacteria</taxon>
        <taxon>Bacillati</taxon>
        <taxon>Bacillota</taxon>
        <taxon>Bacilli</taxon>
        <taxon>Lactobacillales</taxon>
        <taxon>Lactobacillaceae</taxon>
        <taxon>Lacticaseibacillus</taxon>
    </lineage>
</organism>
<evidence type="ECO:0008006" key="3">
    <source>
        <dbReference type="Google" id="ProtNLM"/>
    </source>
</evidence>
<protein>
    <recommendedName>
        <fullName evidence="3">Capsular biosynthesis protein CpsH</fullName>
    </recommendedName>
</protein>
<comment type="caution">
    <text evidence="1">The sequence shown here is derived from an EMBL/GenBank/DDBJ whole genome shotgun (WGS) entry which is preliminary data.</text>
</comment>
<accession>A0A829GNI0</accession>
<dbReference type="AlphaFoldDB" id="A0A829GNI0"/>
<reference evidence="1 2" key="1">
    <citation type="journal article" date="2013" name="PLoS ONE">
        <title>Lactobacillus paracasei comparative genomics: towards species pan-genome definition and exploitation of diversity.</title>
        <authorList>
            <person name="Smokvina T."/>
            <person name="Wels M."/>
            <person name="Polka J."/>
            <person name="Chervaux C."/>
            <person name="Brisse S."/>
            <person name="Boekhorst J."/>
            <person name="van Hylckama Vlieg J.E."/>
            <person name="Siezen R.J."/>
        </authorList>
    </citation>
    <scope>NUCLEOTIDE SEQUENCE [LARGE SCALE GENOMIC DNA]</scope>
    <source>
        <strain evidence="1 2">Lpp14</strain>
    </source>
</reference>
<dbReference type="Proteomes" id="UP000014264">
    <property type="component" value="Unassembled WGS sequence"/>
</dbReference>
<proteinExistence type="predicted"/>
<evidence type="ECO:0000313" key="1">
    <source>
        <dbReference type="EMBL" id="EPC60402.1"/>
    </source>
</evidence>
<dbReference type="EMBL" id="ANJZ01000259">
    <property type="protein sequence ID" value="EPC60402.1"/>
    <property type="molecule type" value="Genomic_DNA"/>
</dbReference>
<gene>
    <name evidence="1" type="ORF">Lpp14_11045</name>
</gene>
<sequence>MTKGTDMDIQDQLKQFKGKRVLLLAPQFFHYIDEIRDAMKAAEIDCDFLDERPLPGFTGKAIARYLPMINERQVAKNVDDQLTAKSYDYLLVIKGESLSTKLLADFKQENPNAKLVLFLWDSVANSKHAEAFFDQFDMVYTFDANDAATYKIEFLPLFVGSQFDPRLIDQDQQQDIDLAFIGTVHSNRSELLNLVEKLAASAHLSFYDFRYVQSKLVYAVRYLQDRAFRKSPAGTVHFNKISAEAMLKTLRRTRTIVDVTHPKQTGLTGRVIEGLSMGRKVLTTNSKVLDYDFINKENVQIFDEKLTNLDEDFIMKPYVGDPLMVYKNFSVYKWLETVLTGTAYVPVDHRSVVEKD</sequence>